<organism evidence="2">
    <name type="scientific">Tanacetum cinerariifolium</name>
    <name type="common">Dalmatian daisy</name>
    <name type="synonym">Chrysanthemum cinerariifolium</name>
    <dbReference type="NCBI Taxonomy" id="118510"/>
    <lineage>
        <taxon>Eukaryota</taxon>
        <taxon>Viridiplantae</taxon>
        <taxon>Streptophyta</taxon>
        <taxon>Embryophyta</taxon>
        <taxon>Tracheophyta</taxon>
        <taxon>Spermatophyta</taxon>
        <taxon>Magnoliopsida</taxon>
        <taxon>eudicotyledons</taxon>
        <taxon>Gunneridae</taxon>
        <taxon>Pentapetalae</taxon>
        <taxon>asterids</taxon>
        <taxon>campanulids</taxon>
        <taxon>Asterales</taxon>
        <taxon>Asteraceae</taxon>
        <taxon>Asteroideae</taxon>
        <taxon>Anthemideae</taxon>
        <taxon>Anthemidinae</taxon>
        <taxon>Tanacetum</taxon>
    </lineage>
</organism>
<feature type="non-terminal residue" evidence="2">
    <location>
        <position position="1"/>
    </location>
</feature>
<gene>
    <name evidence="2" type="ORF">Tci_833084</name>
</gene>
<sequence>GHGAFSYLFIYHILFSERDFDMKAFPLLTVFLLLLVLTGMVQDSKATTVFATQKGGCYPDDGNDVSSFCCKDKTLVILKCWTRFAECDASCKIKP</sequence>
<proteinExistence type="predicted"/>
<name>A0A699Q7B4_TANCI</name>
<keyword evidence="1" id="KW-1133">Transmembrane helix</keyword>
<dbReference type="EMBL" id="BKCJ010988303">
    <property type="protein sequence ID" value="GFC61114.1"/>
    <property type="molecule type" value="Genomic_DNA"/>
</dbReference>
<reference evidence="2" key="1">
    <citation type="journal article" date="2019" name="Sci. Rep.">
        <title>Draft genome of Tanacetum cinerariifolium, the natural source of mosquito coil.</title>
        <authorList>
            <person name="Yamashiro T."/>
            <person name="Shiraishi A."/>
            <person name="Satake H."/>
            <person name="Nakayama K."/>
        </authorList>
    </citation>
    <scope>NUCLEOTIDE SEQUENCE</scope>
</reference>
<evidence type="ECO:0000313" key="2">
    <source>
        <dbReference type="EMBL" id="GFC61114.1"/>
    </source>
</evidence>
<dbReference type="AlphaFoldDB" id="A0A699Q7B4"/>
<keyword evidence="1" id="KW-0472">Membrane</keyword>
<evidence type="ECO:0000256" key="1">
    <source>
        <dbReference type="SAM" id="Phobius"/>
    </source>
</evidence>
<comment type="caution">
    <text evidence="2">The sequence shown here is derived from an EMBL/GenBank/DDBJ whole genome shotgun (WGS) entry which is preliminary data.</text>
</comment>
<feature type="transmembrane region" description="Helical" evidence="1">
    <location>
        <begin position="24"/>
        <end position="41"/>
    </location>
</feature>
<protein>
    <submittedName>
        <fullName evidence="2">Uncharacterized protein</fullName>
    </submittedName>
</protein>
<keyword evidence="1" id="KW-0812">Transmembrane</keyword>
<accession>A0A699Q7B4</accession>